<reference evidence="2 3" key="1">
    <citation type="submission" date="2020-01" db="EMBL/GenBank/DDBJ databases">
        <title>Complete genome of Aeromonas media MC64.</title>
        <authorList>
            <person name="Cao G."/>
            <person name="Fu J."/>
            <person name="Zhong C."/>
        </authorList>
    </citation>
    <scope>NUCLEOTIDE SEQUENCE [LARGE SCALE GENOMIC DNA]</scope>
    <source>
        <strain evidence="2 3">MC64</strain>
        <plasmid evidence="3">pmc64a</plasmid>
    </source>
</reference>
<keyword evidence="2" id="KW-0614">Plasmid</keyword>
<feature type="transmembrane region" description="Helical" evidence="1">
    <location>
        <begin position="199"/>
        <end position="216"/>
    </location>
</feature>
<dbReference type="Proteomes" id="UP000463871">
    <property type="component" value="Plasmid pMC64A"/>
</dbReference>
<dbReference type="AlphaFoldDB" id="A0AAE6SNB3"/>
<feature type="transmembrane region" description="Helical" evidence="1">
    <location>
        <begin position="130"/>
        <end position="149"/>
    </location>
</feature>
<geneLocation type="plasmid" evidence="3">
    <name>pmc64a</name>
</geneLocation>
<evidence type="ECO:0000313" key="2">
    <source>
        <dbReference type="EMBL" id="QHQ53694.1"/>
    </source>
</evidence>
<proteinExistence type="predicted"/>
<dbReference type="Pfam" id="PF14348">
    <property type="entry name" value="DtrJ-like"/>
    <property type="match status" value="1"/>
</dbReference>
<gene>
    <name evidence="2" type="ORF">GWI30_22925</name>
</gene>
<keyword evidence="1" id="KW-0812">Transmembrane</keyword>
<keyword evidence="1" id="KW-0472">Membrane</keyword>
<protein>
    <submittedName>
        <fullName evidence="2">DUF4400 domain-containing protein</fullName>
    </submittedName>
</protein>
<name>A0AAE6SNB3_AERME</name>
<evidence type="ECO:0000256" key="1">
    <source>
        <dbReference type="SAM" id="Phobius"/>
    </source>
</evidence>
<evidence type="ECO:0000313" key="3">
    <source>
        <dbReference type="Proteomes" id="UP000463871"/>
    </source>
</evidence>
<dbReference type="InterPro" id="IPR022266">
    <property type="entry name" value="DtrJ-like"/>
</dbReference>
<keyword evidence="1" id="KW-1133">Transmembrane helix</keyword>
<sequence length="222" mass="25358">MIIDDERNDNGPKDTLKDFLRLLTFGVLCLLPFLQDLPTYQRSVEAEVLANKQVMTINGYSAAQGVAKQFYNVVMTDLGVYQFINVSLKNTRTPDDKFEEFWAQFLIVSDRIVDNVPLLVFQIGWRFGVAVYWILYFVPFFAACIYSGVQHWRLSLAQSSGAKIERFKLYRSATRITFFLFVLYLLIPTAGAATLAKYLVPGGLFLCGVMLNRMIASYHKMV</sequence>
<feature type="transmembrane region" description="Helical" evidence="1">
    <location>
        <begin position="169"/>
        <end position="187"/>
    </location>
</feature>
<accession>A0AAE6SNB3</accession>
<organism evidence="2 3">
    <name type="scientific">Aeromonas media</name>
    <dbReference type="NCBI Taxonomy" id="651"/>
    <lineage>
        <taxon>Bacteria</taxon>
        <taxon>Pseudomonadati</taxon>
        <taxon>Pseudomonadota</taxon>
        <taxon>Gammaproteobacteria</taxon>
        <taxon>Aeromonadales</taxon>
        <taxon>Aeromonadaceae</taxon>
        <taxon>Aeromonas</taxon>
    </lineage>
</organism>
<dbReference type="RefSeq" id="WP_114522839.1">
    <property type="nucleotide sequence ID" value="NZ_CAWPID010000002.1"/>
</dbReference>
<dbReference type="EMBL" id="CP047963">
    <property type="protein sequence ID" value="QHQ53694.1"/>
    <property type="molecule type" value="Genomic_DNA"/>
</dbReference>